<evidence type="ECO:0000256" key="1">
    <source>
        <dbReference type="SAM" id="SignalP"/>
    </source>
</evidence>
<organism evidence="4 5">
    <name type="scientific">Tumebacillus permanentifrigoris</name>
    <dbReference type="NCBI Taxonomy" id="378543"/>
    <lineage>
        <taxon>Bacteria</taxon>
        <taxon>Bacillati</taxon>
        <taxon>Bacillota</taxon>
        <taxon>Bacilli</taxon>
        <taxon>Bacillales</taxon>
        <taxon>Alicyclobacillaceae</taxon>
        <taxon>Tumebacillus</taxon>
    </lineage>
</organism>
<feature type="domain" description="Copper amine oxidase-like N-terminal" evidence="3">
    <location>
        <begin position="32"/>
        <end position="138"/>
    </location>
</feature>
<reference evidence="4 5" key="1">
    <citation type="submission" date="2018-05" db="EMBL/GenBank/DDBJ databases">
        <title>Genomic Encyclopedia of Type Strains, Phase IV (KMG-IV): sequencing the most valuable type-strain genomes for metagenomic binning, comparative biology and taxonomic classification.</title>
        <authorList>
            <person name="Goeker M."/>
        </authorList>
    </citation>
    <scope>NUCLEOTIDE SEQUENCE [LARGE SCALE GENOMIC DNA]</scope>
    <source>
        <strain evidence="4 5">DSM 18773</strain>
    </source>
</reference>
<proteinExistence type="predicted"/>
<keyword evidence="1" id="KW-0732">Signal</keyword>
<gene>
    <name evidence="4" type="ORF">C7459_103138</name>
</gene>
<comment type="caution">
    <text evidence="4">The sequence shown here is derived from an EMBL/GenBank/DDBJ whole genome shotgun (WGS) entry which is preliminary data.</text>
</comment>
<dbReference type="InterPro" id="IPR012854">
    <property type="entry name" value="Cu_amine_oxidase-like_N"/>
</dbReference>
<evidence type="ECO:0000313" key="4">
    <source>
        <dbReference type="EMBL" id="PWK15599.1"/>
    </source>
</evidence>
<dbReference type="PANTHER" id="PTHR43143">
    <property type="entry name" value="METALLOPHOSPHOESTERASE, CALCINEURIN SUPERFAMILY"/>
    <property type="match status" value="1"/>
</dbReference>
<dbReference type="SUPFAM" id="SSF55383">
    <property type="entry name" value="Copper amine oxidase, domain N"/>
    <property type="match status" value="2"/>
</dbReference>
<dbReference type="EMBL" id="QGGL01000003">
    <property type="protein sequence ID" value="PWK15599.1"/>
    <property type="molecule type" value="Genomic_DNA"/>
</dbReference>
<feature type="chain" id="PRO_5016297904" evidence="1">
    <location>
        <begin position="26"/>
        <end position="437"/>
    </location>
</feature>
<evidence type="ECO:0000259" key="2">
    <source>
        <dbReference type="Pfam" id="PF00149"/>
    </source>
</evidence>
<dbReference type="AlphaFoldDB" id="A0A316DEJ0"/>
<dbReference type="InterPro" id="IPR051918">
    <property type="entry name" value="STPP_CPPED1"/>
</dbReference>
<dbReference type="Gene3D" id="3.60.21.10">
    <property type="match status" value="1"/>
</dbReference>
<dbReference type="InterPro" id="IPR004843">
    <property type="entry name" value="Calcineurin-like_PHP"/>
</dbReference>
<keyword evidence="5" id="KW-1185">Reference proteome</keyword>
<dbReference type="Gene3D" id="3.30.457.10">
    <property type="entry name" value="Copper amine oxidase-like, N-terminal domain"/>
    <property type="match status" value="1"/>
</dbReference>
<dbReference type="GO" id="GO:0016787">
    <property type="term" value="F:hydrolase activity"/>
    <property type="evidence" value="ECO:0007669"/>
    <property type="project" value="InterPro"/>
</dbReference>
<evidence type="ECO:0000313" key="5">
    <source>
        <dbReference type="Proteomes" id="UP000245634"/>
    </source>
</evidence>
<dbReference type="InterPro" id="IPR029052">
    <property type="entry name" value="Metallo-depent_PP-like"/>
</dbReference>
<dbReference type="SUPFAM" id="SSF56300">
    <property type="entry name" value="Metallo-dependent phosphatases"/>
    <property type="match status" value="1"/>
</dbReference>
<dbReference type="Proteomes" id="UP000245634">
    <property type="component" value="Unassembled WGS sequence"/>
</dbReference>
<accession>A0A316DEJ0</accession>
<name>A0A316DEJ0_9BACL</name>
<dbReference type="Pfam" id="PF07833">
    <property type="entry name" value="Cu_amine_oxidN1"/>
    <property type="match status" value="1"/>
</dbReference>
<dbReference type="InterPro" id="IPR036582">
    <property type="entry name" value="Mao_N_sf"/>
</dbReference>
<protein>
    <submittedName>
        <fullName evidence="4">3',5'-cyclic AMP phosphodiesterase CpdA</fullName>
    </submittedName>
</protein>
<dbReference type="Pfam" id="PF00149">
    <property type="entry name" value="Metallophos"/>
    <property type="match status" value="1"/>
</dbReference>
<evidence type="ECO:0000259" key="3">
    <source>
        <dbReference type="Pfam" id="PF07833"/>
    </source>
</evidence>
<dbReference type="RefSeq" id="WP_170119261.1">
    <property type="nucleotide sequence ID" value="NZ_QGGL01000003.1"/>
</dbReference>
<feature type="domain" description="Calcineurin-like phosphoesterase" evidence="2">
    <location>
        <begin position="148"/>
        <end position="365"/>
    </location>
</feature>
<feature type="signal peptide" evidence="1">
    <location>
        <begin position="1"/>
        <end position="25"/>
    </location>
</feature>
<sequence length="437" mass="49119">MKRLALSLVLTGAFCWFAPVEPAHAELPLQVVLNGQRVQFDAQPEIVNDRTMVPIRAIAESMGAQVALSGTNFFTIQKGDKHIRIVWNSRTAYVNDKPFQLPVPAYVKNDRTYVPVRFVGESLQASVGFVPPTNTVEIRTAADDRTLRFPVLSDVHVQASDKRSQDKLRATLKDLYEVDPAADALVMNGDLGNGKQSDYDTLRALVDANPHPATMLYNIGNHEFYNAWFDKNGRYSPNTFPNGETEQAAIQRFLKLSGEQKVYYDRWIKGYHFLFLGSEKSRQSDLSIGDDAWLSTQQLTWLKQKLAEQAKSGQPIFVFLHQPLPNTVSGSWVEGANRAVVQHEQLKSILAAYPQVFLFSGHTHWQLNLPRTMVRDGFTMVNSSGEIEVDSGGGMAVTPESSEGLYVEVHPDRVLVRGRDFNRKRWVPEAQFTVPLK</sequence>
<dbReference type="PANTHER" id="PTHR43143:SF1">
    <property type="entry name" value="SERINE_THREONINE-PROTEIN PHOSPHATASE CPPED1"/>
    <property type="match status" value="1"/>
</dbReference>